<dbReference type="RefSeq" id="WP_007642420.1">
    <property type="nucleotide sequence ID" value="NC_020514.1"/>
</dbReference>
<dbReference type="Proteomes" id="UP000011864">
    <property type="component" value="Chromosome"/>
</dbReference>
<proteinExistence type="predicted"/>
<accession>K7ACA2</accession>
<name>K7ACA2_9ALTE</name>
<dbReference type="HOGENOM" id="CLU_3293785_0_0_6"/>
<protein>
    <submittedName>
        <fullName evidence="2">Uncharacterized protein</fullName>
    </submittedName>
</protein>
<dbReference type="KEGG" id="gps:C427_4744"/>
<reference evidence="2 3" key="1">
    <citation type="journal article" date="2013" name="Genome Announc.">
        <title>Complete Genome Sequence of Glaciecola psychrophila Strain 170T.</title>
        <authorList>
            <person name="Yin J."/>
            <person name="Chen J."/>
            <person name="Liu G."/>
            <person name="Yu Y."/>
            <person name="Song L."/>
            <person name="Wang X."/>
            <person name="Qu X."/>
        </authorList>
    </citation>
    <scope>NUCLEOTIDE SEQUENCE [LARGE SCALE GENOMIC DNA]</scope>
    <source>
        <strain evidence="2 3">170</strain>
    </source>
</reference>
<evidence type="ECO:0000313" key="2">
    <source>
        <dbReference type="EMBL" id="AGH46843.1"/>
    </source>
</evidence>
<evidence type="ECO:0000256" key="1">
    <source>
        <dbReference type="SAM" id="MobiDB-lite"/>
    </source>
</evidence>
<evidence type="ECO:0000313" key="3">
    <source>
        <dbReference type="Proteomes" id="UP000011864"/>
    </source>
</evidence>
<gene>
    <name evidence="2" type="ORF">C427_4744</name>
</gene>
<feature type="region of interest" description="Disordered" evidence="1">
    <location>
        <begin position="21"/>
        <end position="40"/>
    </location>
</feature>
<organism evidence="2 3">
    <name type="scientific">Paraglaciecola psychrophila 170</name>
    <dbReference type="NCBI Taxonomy" id="1129794"/>
    <lineage>
        <taxon>Bacteria</taxon>
        <taxon>Pseudomonadati</taxon>
        <taxon>Pseudomonadota</taxon>
        <taxon>Gammaproteobacteria</taxon>
        <taxon>Alteromonadales</taxon>
        <taxon>Alteromonadaceae</taxon>
        <taxon>Paraglaciecola</taxon>
    </lineage>
</organism>
<dbReference type="PATRIC" id="fig|1129794.4.peg.4725"/>
<dbReference type="EMBL" id="CP003837">
    <property type="protein sequence ID" value="AGH46843.1"/>
    <property type="molecule type" value="Genomic_DNA"/>
</dbReference>
<dbReference type="AlphaFoldDB" id="K7ACA2"/>
<sequence>MAKKQGAQIKHEPVLSMLKHVSAQHMQPEHPLAQLEKNSE</sequence>
<keyword evidence="3" id="KW-1185">Reference proteome</keyword>